<dbReference type="PROSITE" id="PS00139">
    <property type="entry name" value="THIOL_PROTEASE_CYS"/>
    <property type="match status" value="1"/>
</dbReference>
<dbReference type="PANTHER" id="PTHR12411">
    <property type="entry name" value="CYSTEINE PROTEASE FAMILY C1-RELATED"/>
    <property type="match status" value="1"/>
</dbReference>
<dbReference type="GO" id="GO:0006508">
    <property type="term" value="P:proteolysis"/>
    <property type="evidence" value="ECO:0007669"/>
    <property type="project" value="InterPro"/>
</dbReference>
<accession>A0A7S3IN75</accession>
<dbReference type="InterPro" id="IPR013128">
    <property type="entry name" value="Peptidase_C1A"/>
</dbReference>
<dbReference type="InterPro" id="IPR038765">
    <property type="entry name" value="Papain-like_cys_pep_sf"/>
</dbReference>
<protein>
    <submittedName>
        <fullName evidence="6">Uncharacterized protein</fullName>
    </submittedName>
</protein>
<name>A0A7S3IN75_9SPIT</name>
<dbReference type="Gene3D" id="3.90.70.10">
    <property type="entry name" value="Cysteine proteinases"/>
    <property type="match status" value="1"/>
</dbReference>
<feature type="domain" description="Peptidase C1A papain C-terminal" evidence="4">
    <location>
        <begin position="108"/>
        <end position="329"/>
    </location>
</feature>
<dbReference type="Pfam" id="PF08246">
    <property type="entry name" value="Inhibitor_I29"/>
    <property type="match status" value="1"/>
</dbReference>
<dbReference type="InterPro" id="IPR039417">
    <property type="entry name" value="Peptidase_C1A_papain-like"/>
</dbReference>
<dbReference type="PRINTS" id="PR00705">
    <property type="entry name" value="PAPAIN"/>
</dbReference>
<keyword evidence="2" id="KW-0865">Zymogen</keyword>
<dbReference type="EMBL" id="HBIH01019836">
    <property type="protein sequence ID" value="CAE0327255.1"/>
    <property type="molecule type" value="Transcribed_RNA"/>
</dbReference>
<dbReference type="SMART" id="SM00848">
    <property type="entry name" value="Inhibitor_I29"/>
    <property type="match status" value="1"/>
</dbReference>
<dbReference type="CDD" id="cd02248">
    <property type="entry name" value="Peptidase_C1A"/>
    <property type="match status" value="1"/>
</dbReference>
<feature type="domain" description="Cathepsin propeptide inhibitor" evidence="5">
    <location>
        <begin position="26"/>
        <end position="83"/>
    </location>
</feature>
<dbReference type="AlphaFoldDB" id="A0A7S3IN75"/>
<dbReference type="InterPro" id="IPR000668">
    <property type="entry name" value="Peptidase_C1A_C"/>
</dbReference>
<comment type="similarity">
    <text evidence="1">Belongs to the peptidase C1 family.</text>
</comment>
<dbReference type="SUPFAM" id="SSF54001">
    <property type="entry name" value="Cysteine proteinases"/>
    <property type="match status" value="1"/>
</dbReference>
<keyword evidence="3" id="KW-1015">Disulfide bond</keyword>
<evidence type="ECO:0000259" key="4">
    <source>
        <dbReference type="SMART" id="SM00645"/>
    </source>
</evidence>
<dbReference type="SMART" id="SM00645">
    <property type="entry name" value="Pept_C1"/>
    <property type="match status" value="1"/>
</dbReference>
<gene>
    <name evidence="6" type="ORF">SINC0208_LOCUS7882</name>
</gene>
<dbReference type="Pfam" id="PF00112">
    <property type="entry name" value="Peptidase_C1"/>
    <property type="match status" value="1"/>
</dbReference>
<dbReference type="InterPro" id="IPR000169">
    <property type="entry name" value="Pept_cys_AS"/>
</dbReference>
<sequence>MQSFCAALGFLGYSCAPEDAALHQKFVEHMSVYGLSYGTSEEMKFRFEQFMRTENQINESNANPEHTFVSGHNKFSTWTQDEFKKMLGKKPELATKAKKYAPVTDEAVPDSVDWRQEEDIVSPIQDQGQCGSCWAFSTTAAVESAHALKTKKANGKATLLKLSEQQLVDCTPGCLGCFGGLEATAMDYLETAAQDLETDYPYTARWGTCEVSKNDAKGKVMVTDHQAIVDDKVLPLKQAIAKAPTCVSIDAESNLQSYTGGIFNPKSGCSGTPNHAVTAVGYGSEGNQEYYIIRNSWGTSWGEDGYFRAAIIGDGDGTCEIQTDSNTVQTD</sequence>
<evidence type="ECO:0000259" key="5">
    <source>
        <dbReference type="SMART" id="SM00848"/>
    </source>
</evidence>
<evidence type="ECO:0000256" key="3">
    <source>
        <dbReference type="ARBA" id="ARBA00023157"/>
    </source>
</evidence>
<dbReference type="InterPro" id="IPR013201">
    <property type="entry name" value="Prot_inhib_I29"/>
</dbReference>
<evidence type="ECO:0000313" key="6">
    <source>
        <dbReference type="EMBL" id="CAE0327255.1"/>
    </source>
</evidence>
<organism evidence="6">
    <name type="scientific">Strombidium inclinatum</name>
    <dbReference type="NCBI Taxonomy" id="197538"/>
    <lineage>
        <taxon>Eukaryota</taxon>
        <taxon>Sar</taxon>
        <taxon>Alveolata</taxon>
        <taxon>Ciliophora</taxon>
        <taxon>Intramacronucleata</taxon>
        <taxon>Spirotrichea</taxon>
        <taxon>Oligotrichia</taxon>
        <taxon>Strombidiidae</taxon>
        <taxon>Strombidium</taxon>
    </lineage>
</organism>
<evidence type="ECO:0000256" key="1">
    <source>
        <dbReference type="ARBA" id="ARBA00008455"/>
    </source>
</evidence>
<evidence type="ECO:0000256" key="2">
    <source>
        <dbReference type="ARBA" id="ARBA00023145"/>
    </source>
</evidence>
<reference evidence="6" key="1">
    <citation type="submission" date="2021-01" db="EMBL/GenBank/DDBJ databases">
        <authorList>
            <person name="Corre E."/>
            <person name="Pelletier E."/>
            <person name="Niang G."/>
            <person name="Scheremetjew M."/>
            <person name="Finn R."/>
            <person name="Kale V."/>
            <person name="Holt S."/>
            <person name="Cochrane G."/>
            <person name="Meng A."/>
            <person name="Brown T."/>
            <person name="Cohen L."/>
        </authorList>
    </citation>
    <scope>NUCLEOTIDE SEQUENCE</scope>
    <source>
        <strain evidence="6">S3</strain>
    </source>
</reference>
<proteinExistence type="inferred from homology"/>
<dbReference type="GO" id="GO:0008234">
    <property type="term" value="F:cysteine-type peptidase activity"/>
    <property type="evidence" value="ECO:0007669"/>
    <property type="project" value="InterPro"/>
</dbReference>